<accession>A0A1Y2LR92</accession>
<proteinExistence type="inferred from homology"/>
<evidence type="ECO:0000256" key="4">
    <source>
        <dbReference type="ARBA" id="ARBA00022487"/>
    </source>
</evidence>
<dbReference type="GO" id="GO:0005737">
    <property type="term" value="C:cytoplasm"/>
    <property type="evidence" value="ECO:0007669"/>
    <property type="project" value="TreeGrafter"/>
</dbReference>
<keyword evidence="6" id="KW-0443">Lipid metabolism</keyword>
<dbReference type="InterPro" id="IPR003140">
    <property type="entry name" value="PLipase/COase/thioEstase"/>
</dbReference>
<dbReference type="PANTHER" id="PTHR10655">
    <property type="entry name" value="LYSOPHOSPHOLIPASE-RELATED"/>
    <property type="match status" value="1"/>
</dbReference>
<keyword evidence="12" id="KW-1185">Reference proteome</keyword>
<dbReference type="InParanoid" id="A0A1Y2LR92"/>
<keyword evidence="5" id="KW-0378">Hydrolase</keyword>
<dbReference type="Pfam" id="PF02230">
    <property type="entry name" value="Abhydrolase_2"/>
    <property type="match status" value="1"/>
</dbReference>
<comment type="function">
    <text evidence="7">Hydrolyzes fatty acids from S-acylated cysteine residues in proteins with a strong preference for palmitoylated G-alpha proteins over other acyl substrates. Mediates the deacylation of G-alpha proteins such as GPA1 in vivo, but has weak or no activity toward palmitoylated Ras proteins. Has weak lysophospholipase activity in vitro; however such activity may not exist in vivo.</text>
</comment>
<keyword evidence="6" id="KW-0276">Fatty acid metabolism</keyword>
<keyword evidence="4" id="KW-0719">Serine esterase</keyword>
<evidence type="ECO:0000256" key="8">
    <source>
        <dbReference type="ARBA" id="ARBA00031195"/>
    </source>
</evidence>
<dbReference type="InterPro" id="IPR029058">
    <property type="entry name" value="AB_hydrolase_fold"/>
</dbReference>
<dbReference type="OMA" id="WIIPNAM"/>
<comment type="similarity">
    <text evidence="1">Belongs to the AB hydrolase superfamily. AB hydrolase 2 family.</text>
</comment>
<dbReference type="GO" id="GO:0008474">
    <property type="term" value="F:palmitoyl-(protein) hydrolase activity"/>
    <property type="evidence" value="ECO:0007669"/>
    <property type="project" value="UniProtKB-EC"/>
</dbReference>
<evidence type="ECO:0000256" key="5">
    <source>
        <dbReference type="ARBA" id="ARBA00022801"/>
    </source>
</evidence>
<protein>
    <recommendedName>
        <fullName evidence="3">Acyl-protein thioesterase 1</fullName>
        <ecNumber evidence="2">3.1.2.22</ecNumber>
    </recommendedName>
    <alternativeName>
        <fullName evidence="8">Palmitoyl-protein hydrolase</fullName>
    </alternativeName>
</protein>
<evidence type="ECO:0000259" key="10">
    <source>
        <dbReference type="Pfam" id="PF02230"/>
    </source>
</evidence>
<evidence type="ECO:0000256" key="7">
    <source>
        <dbReference type="ARBA" id="ARBA00029392"/>
    </source>
</evidence>
<dbReference type="EMBL" id="KZ107851">
    <property type="protein sequence ID" value="OSS46423.1"/>
    <property type="molecule type" value="Genomic_DNA"/>
</dbReference>
<comment type="catalytic activity">
    <reaction evidence="9">
        <text>S-hexadecanoyl-L-cysteinyl-[protein] + H2O = L-cysteinyl-[protein] + hexadecanoate + H(+)</text>
        <dbReference type="Rhea" id="RHEA:19233"/>
        <dbReference type="Rhea" id="RHEA-COMP:10131"/>
        <dbReference type="Rhea" id="RHEA-COMP:11032"/>
        <dbReference type="ChEBI" id="CHEBI:7896"/>
        <dbReference type="ChEBI" id="CHEBI:15377"/>
        <dbReference type="ChEBI" id="CHEBI:15378"/>
        <dbReference type="ChEBI" id="CHEBI:29950"/>
        <dbReference type="ChEBI" id="CHEBI:74151"/>
        <dbReference type="EC" id="3.1.2.22"/>
    </reaction>
</comment>
<evidence type="ECO:0000256" key="9">
    <source>
        <dbReference type="ARBA" id="ARBA00047337"/>
    </source>
</evidence>
<dbReference type="Proteomes" id="UP000193240">
    <property type="component" value="Unassembled WGS sequence"/>
</dbReference>
<organism evidence="11 12">
    <name type="scientific">Epicoccum nigrum</name>
    <name type="common">Soil fungus</name>
    <name type="synonym">Epicoccum purpurascens</name>
    <dbReference type="NCBI Taxonomy" id="105696"/>
    <lineage>
        <taxon>Eukaryota</taxon>
        <taxon>Fungi</taxon>
        <taxon>Dikarya</taxon>
        <taxon>Ascomycota</taxon>
        <taxon>Pezizomycotina</taxon>
        <taxon>Dothideomycetes</taxon>
        <taxon>Pleosporomycetidae</taxon>
        <taxon>Pleosporales</taxon>
        <taxon>Pleosporineae</taxon>
        <taxon>Didymellaceae</taxon>
        <taxon>Epicoccum</taxon>
    </lineage>
</organism>
<reference evidence="11 12" key="1">
    <citation type="journal article" date="2017" name="Genome Announc.">
        <title>Genome sequence of the saprophytic ascomycete Epicoccum nigrum ICMP 19927 strain isolated from New Zealand.</title>
        <authorList>
            <person name="Fokin M."/>
            <person name="Fleetwood D."/>
            <person name="Weir B.S."/>
            <person name="Villas-Boas S.G."/>
        </authorList>
    </citation>
    <scope>NUCLEOTIDE SEQUENCE [LARGE SCALE GENOMIC DNA]</scope>
    <source>
        <strain evidence="11 12">ICMP 19927</strain>
    </source>
</reference>
<evidence type="ECO:0000313" key="11">
    <source>
        <dbReference type="EMBL" id="OSS46423.1"/>
    </source>
</evidence>
<dbReference type="GO" id="GO:0006631">
    <property type="term" value="P:fatty acid metabolic process"/>
    <property type="evidence" value="ECO:0007669"/>
    <property type="project" value="UniProtKB-KW"/>
</dbReference>
<dbReference type="GO" id="GO:0052689">
    <property type="term" value="F:carboxylic ester hydrolase activity"/>
    <property type="evidence" value="ECO:0007669"/>
    <property type="project" value="UniProtKB-KW"/>
</dbReference>
<gene>
    <name evidence="11" type="ORF">B5807_08470</name>
</gene>
<evidence type="ECO:0000256" key="3">
    <source>
        <dbReference type="ARBA" id="ARBA00014923"/>
    </source>
</evidence>
<feature type="domain" description="Phospholipase/carboxylesterase/thioesterase" evidence="10">
    <location>
        <begin position="45"/>
        <end position="270"/>
    </location>
</feature>
<dbReference type="Gene3D" id="3.40.50.1820">
    <property type="entry name" value="alpha/beta hydrolase"/>
    <property type="match status" value="1"/>
</dbReference>
<dbReference type="AlphaFoldDB" id="A0A1Y2LR92"/>
<dbReference type="InterPro" id="IPR050565">
    <property type="entry name" value="LYPA1-2/EST-like"/>
</dbReference>
<dbReference type="PANTHER" id="PTHR10655:SF17">
    <property type="entry name" value="LYSOPHOSPHOLIPASE-LIKE PROTEIN 1"/>
    <property type="match status" value="1"/>
</dbReference>
<name>A0A1Y2LR92_EPING</name>
<evidence type="ECO:0000256" key="6">
    <source>
        <dbReference type="ARBA" id="ARBA00022832"/>
    </source>
</evidence>
<dbReference type="EC" id="3.1.2.22" evidence="2"/>
<dbReference type="STRING" id="105696.A0A1Y2LR92"/>
<evidence type="ECO:0000256" key="1">
    <source>
        <dbReference type="ARBA" id="ARBA00006499"/>
    </source>
</evidence>
<dbReference type="SUPFAM" id="SSF53474">
    <property type="entry name" value="alpha/beta-Hydrolases"/>
    <property type="match status" value="1"/>
</dbReference>
<evidence type="ECO:0000313" key="12">
    <source>
        <dbReference type="Proteomes" id="UP000193240"/>
    </source>
</evidence>
<evidence type="ECO:0000256" key="2">
    <source>
        <dbReference type="ARBA" id="ARBA00012423"/>
    </source>
</evidence>
<sequence>MAFGIASSRRCDICRDSRILGKVDTSSFVAMSTRDPPIFLPAIQPASSPSKSAAIIFIHGLGDDAEGPAAVAGQFQRAGKLPYMSWTIPNAVENHDVGTTAWYMPTRLSPYPPSRPELEDDEDEEGMLRSVKYLTGLINELVAQGVPEKRIVLAGFSQGHVMALLTGLTSKYAGKLGGLVGLSGYLAIAERIPVLREEAGLPKTVQDNVAVFLARGTGDRLVPKRYHRLCCEALANLGIKDDVLTVKEYEGMGHVMGSTELRDLCAWLERVIPPLQ</sequence>